<reference evidence="15" key="1">
    <citation type="journal article" date="2019" name="Int. J. Syst. Evol. Microbiol.">
        <title>The Global Catalogue of Microorganisms (GCM) 10K type strain sequencing project: providing services to taxonomists for standard genome sequencing and annotation.</title>
        <authorList>
            <consortium name="The Broad Institute Genomics Platform"/>
            <consortium name="The Broad Institute Genome Sequencing Center for Infectious Disease"/>
            <person name="Wu L."/>
            <person name="Ma J."/>
        </authorList>
    </citation>
    <scope>NUCLEOTIDE SEQUENCE [LARGE SCALE GENOMIC DNA]</scope>
    <source>
        <strain evidence="15">CCUG 58938</strain>
    </source>
</reference>
<evidence type="ECO:0000256" key="3">
    <source>
        <dbReference type="ARBA" id="ARBA00013017"/>
    </source>
</evidence>
<sequence length="157" mass="17893">MPLPVGTKAPDFTLGSTSGRDFSLYRDMKNKPCILYFYPKDFSVGCTNEACSFRDTFEVFKELNITIIGISRDSLESHAKFKKTLALPFDLLADVEGKVCQLYDTQLPFVPLFTKRTTYLLDKDQTILAMYQNIFSSKRHIKAMVENVTAPTRRQAV</sequence>
<comment type="catalytic activity">
    <reaction evidence="12">
        <text>a hydroperoxide + [thioredoxin]-dithiol = an alcohol + [thioredoxin]-disulfide + H2O</text>
        <dbReference type="Rhea" id="RHEA:62620"/>
        <dbReference type="Rhea" id="RHEA-COMP:10698"/>
        <dbReference type="Rhea" id="RHEA-COMP:10700"/>
        <dbReference type="ChEBI" id="CHEBI:15377"/>
        <dbReference type="ChEBI" id="CHEBI:29950"/>
        <dbReference type="ChEBI" id="CHEBI:30879"/>
        <dbReference type="ChEBI" id="CHEBI:35924"/>
        <dbReference type="ChEBI" id="CHEBI:50058"/>
        <dbReference type="EC" id="1.11.1.24"/>
    </reaction>
</comment>
<dbReference type="InterPro" id="IPR050924">
    <property type="entry name" value="Peroxiredoxin_BCP/PrxQ"/>
</dbReference>
<evidence type="ECO:0000256" key="1">
    <source>
        <dbReference type="ARBA" id="ARBA00003330"/>
    </source>
</evidence>
<dbReference type="InterPro" id="IPR000866">
    <property type="entry name" value="AhpC/TSA"/>
</dbReference>
<keyword evidence="4 14" id="KW-0575">Peroxidase</keyword>
<comment type="subunit">
    <text evidence="2">Monomer.</text>
</comment>
<evidence type="ECO:0000256" key="5">
    <source>
        <dbReference type="ARBA" id="ARBA00022862"/>
    </source>
</evidence>
<keyword evidence="7" id="KW-1015">Disulfide bond</keyword>
<dbReference type="Gene3D" id="3.40.30.10">
    <property type="entry name" value="Glutaredoxin"/>
    <property type="match status" value="1"/>
</dbReference>
<evidence type="ECO:0000256" key="6">
    <source>
        <dbReference type="ARBA" id="ARBA00023002"/>
    </source>
</evidence>
<keyword evidence="15" id="KW-1185">Reference proteome</keyword>
<dbReference type="PANTHER" id="PTHR42801:SF4">
    <property type="entry name" value="AHPC_TSA FAMILY PROTEIN"/>
    <property type="match status" value="1"/>
</dbReference>
<evidence type="ECO:0000256" key="9">
    <source>
        <dbReference type="ARBA" id="ARBA00032824"/>
    </source>
</evidence>
<evidence type="ECO:0000256" key="8">
    <source>
        <dbReference type="ARBA" id="ARBA00023284"/>
    </source>
</evidence>
<dbReference type="Proteomes" id="UP001597112">
    <property type="component" value="Unassembled WGS sequence"/>
</dbReference>
<dbReference type="PROSITE" id="PS51352">
    <property type="entry name" value="THIOREDOXIN_2"/>
    <property type="match status" value="1"/>
</dbReference>
<dbReference type="InterPro" id="IPR013766">
    <property type="entry name" value="Thioredoxin_domain"/>
</dbReference>
<dbReference type="RefSeq" id="WP_377580681.1">
    <property type="nucleotide sequence ID" value="NZ_JBHTKA010000007.1"/>
</dbReference>
<protein>
    <recommendedName>
        <fullName evidence="3">thioredoxin-dependent peroxiredoxin</fullName>
        <ecNumber evidence="3">1.11.1.24</ecNumber>
    </recommendedName>
    <alternativeName>
        <fullName evidence="9">Thioredoxin peroxidase</fullName>
    </alternativeName>
    <alternativeName>
        <fullName evidence="11">Thioredoxin-dependent peroxiredoxin Bcp</fullName>
    </alternativeName>
</protein>
<dbReference type="Pfam" id="PF00578">
    <property type="entry name" value="AhpC-TSA"/>
    <property type="match status" value="1"/>
</dbReference>
<dbReference type="InterPro" id="IPR024706">
    <property type="entry name" value="Peroxiredoxin_AhpC-typ"/>
</dbReference>
<evidence type="ECO:0000313" key="14">
    <source>
        <dbReference type="EMBL" id="MFD1001220.1"/>
    </source>
</evidence>
<gene>
    <name evidence="14" type="ORF">ACFQ21_17965</name>
</gene>
<evidence type="ECO:0000256" key="12">
    <source>
        <dbReference type="ARBA" id="ARBA00049091"/>
    </source>
</evidence>
<feature type="domain" description="Thioredoxin" evidence="13">
    <location>
        <begin position="3"/>
        <end position="150"/>
    </location>
</feature>
<dbReference type="EC" id="1.11.1.24" evidence="3"/>
<dbReference type="EMBL" id="JBHTKA010000007">
    <property type="protein sequence ID" value="MFD1001220.1"/>
    <property type="molecule type" value="Genomic_DNA"/>
</dbReference>
<comment type="caution">
    <text evidence="14">The sequence shown here is derived from an EMBL/GenBank/DDBJ whole genome shotgun (WGS) entry which is preliminary data.</text>
</comment>
<dbReference type="PANTHER" id="PTHR42801">
    <property type="entry name" value="THIOREDOXIN-DEPENDENT PEROXIDE REDUCTASE"/>
    <property type="match status" value="1"/>
</dbReference>
<keyword evidence="5" id="KW-0049">Antioxidant</keyword>
<dbReference type="SUPFAM" id="SSF52833">
    <property type="entry name" value="Thioredoxin-like"/>
    <property type="match status" value="1"/>
</dbReference>
<comment type="similarity">
    <text evidence="10">Belongs to the peroxiredoxin family. BCP/PrxQ subfamily.</text>
</comment>
<evidence type="ECO:0000259" key="13">
    <source>
        <dbReference type="PROSITE" id="PS51352"/>
    </source>
</evidence>
<keyword evidence="6 14" id="KW-0560">Oxidoreductase</keyword>
<evidence type="ECO:0000256" key="2">
    <source>
        <dbReference type="ARBA" id="ARBA00011245"/>
    </source>
</evidence>
<organism evidence="14 15">
    <name type="scientific">Ohtaekwangia kribbensis</name>
    <dbReference type="NCBI Taxonomy" id="688913"/>
    <lineage>
        <taxon>Bacteria</taxon>
        <taxon>Pseudomonadati</taxon>
        <taxon>Bacteroidota</taxon>
        <taxon>Cytophagia</taxon>
        <taxon>Cytophagales</taxon>
        <taxon>Fulvivirgaceae</taxon>
        <taxon>Ohtaekwangia</taxon>
    </lineage>
</organism>
<dbReference type="InterPro" id="IPR036249">
    <property type="entry name" value="Thioredoxin-like_sf"/>
</dbReference>
<proteinExistence type="inferred from homology"/>
<keyword evidence="8" id="KW-0676">Redox-active center</keyword>
<dbReference type="GO" id="GO:0140824">
    <property type="term" value="F:thioredoxin-dependent peroxiredoxin activity"/>
    <property type="evidence" value="ECO:0007669"/>
    <property type="project" value="UniProtKB-EC"/>
</dbReference>
<evidence type="ECO:0000256" key="4">
    <source>
        <dbReference type="ARBA" id="ARBA00022559"/>
    </source>
</evidence>
<dbReference type="PIRSF" id="PIRSF000239">
    <property type="entry name" value="AHPC"/>
    <property type="match status" value="1"/>
</dbReference>
<evidence type="ECO:0000256" key="11">
    <source>
        <dbReference type="ARBA" id="ARBA00042639"/>
    </source>
</evidence>
<comment type="function">
    <text evidence="1">Thiol-specific peroxidase that catalyzes the reduction of hydrogen peroxide and organic hydroperoxides to water and alcohols, respectively. Plays a role in cell protection against oxidative stress by detoxifying peroxides and as sensor of hydrogen peroxide-mediated signaling events.</text>
</comment>
<evidence type="ECO:0000256" key="10">
    <source>
        <dbReference type="ARBA" id="ARBA00038489"/>
    </source>
</evidence>
<name>A0ABW3K6Y0_9BACT</name>
<accession>A0ABW3K6Y0</accession>
<evidence type="ECO:0000313" key="15">
    <source>
        <dbReference type="Proteomes" id="UP001597112"/>
    </source>
</evidence>
<evidence type="ECO:0000256" key="7">
    <source>
        <dbReference type="ARBA" id="ARBA00023157"/>
    </source>
</evidence>
<dbReference type="CDD" id="cd03017">
    <property type="entry name" value="PRX_BCP"/>
    <property type="match status" value="1"/>
</dbReference>